<dbReference type="Gene3D" id="3.30.1360.120">
    <property type="entry name" value="Probable tRNA modification gtpase trme, domain 1"/>
    <property type="match status" value="1"/>
</dbReference>
<proteinExistence type="predicted"/>
<keyword evidence="5" id="KW-1185">Reference proteome</keyword>
<accession>A0A3A8ILQ4</accession>
<keyword evidence="4" id="KW-0808">Transferase</keyword>
<dbReference type="Proteomes" id="UP000268094">
    <property type="component" value="Unassembled WGS sequence"/>
</dbReference>
<dbReference type="RefSeq" id="WP_120542665.1">
    <property type="nucleotide sequence ID" value="NZ_RAVZ01000159.1"/>
</dbReference>
<dbReference type="InterPro" id="IPR028896">
    <property type="entry name" value="GcvT/YgfZ/DmdA"/>
</dbReference>
<protein>
    <submittedName>
        <fullName evidence="4">Aminomethyl transferase family protein</fullName>
    </submittedName>
</protein>
<keyword evidence="1" id="KW-0809">Transit peptide</keyword>
<dbReference type="GO" id="GO:0016740">
    <property type="term" value="F:transferase activity"/>
    <property type="evidence" value="ECO:0007669"/>
    <property type="project" value="UniProtKB-KW"/>
</dbReference>
<reference evidence="5" key="1">
    <citation type="submission" date="2018-09" db="EMBL/GenBank/DDBJ databases">
        <authorList>
            <person name="Livingstone P.G."/>
            <person name="Whitworth D.E."/>
        </authorList>
    </citation>
    <scope>NUCLEOTIDE SEQUENCE [LARGE SCALE GENOMIC DNA]</scope>
    <source>
        <strain evidence="5">CA054A</strain>
    </source>
</reference>
<dbReference type="SUPFAM" id="SSF103025">
    <property type="entry name" value="Folate-binding domain"/>
    <property type="match status" value="1"/>
</dbReference>
<name>A0A3A8ILQ4_9BACT</name>
<dbReference type="Pfam" id="PF01571">
    <property type="entry name" value="GCV_T"/>
    <property type="match status" value="1"/>
</dbReference>
<gene>
    <name evidence="4" type="ORF">D7V88_22255</name>
</gene>
<dbReference type="PANTHER" id="PTHR43757">
    <property type="entry name" value="AMINOMETHYLTRANSFERASE"/>
    <property type="match status" value="1"/>
</dbReference>
<dbReference type="InterPro" id="IPR027266">
    <property type="entry name" value="TrmE/GcvT-like"/>
</dbReference>
<evidence type="ECO:0000256" key="1">
    <source>
        <dbReference type="ARBA" id="ARBA00022946"/>
    </source>
</evidence>
<evidence type="ECO:0000313" key="5">
    <source>
        <dbReference type="Proteomes" id="UP000268094"/>
    </source>
</evidence>
<comment type="caution">
    <text evidence="4">The sequence shown here is derived from an EMBL/GenBank/DDBJ whole genome shotgun (WGS) entry which is preliminary data.</text>
</comment>
<evidence type="ECO:0000313" key="4">
    <source>
        <dbReference type="EMBL" id="RKG84292.1"/>
    </source>
</evidence>
<sequence>MEPLSLHFVHEQVGARFILVGGREVVAGYGDVGAEYGAARDAVALHDASYREILRITGEDRASFLHGMVTQEVKNLPVGSAAYAAFITVKGAMVGDARILKREGDLILDMEPGLGAKVREFLDKYLISEDAELHDGTPESGWLRLLGPRTAQVLAAVLGGPFEALPAQASRQAVVAGQDVWLLGTALPGGVSGVDVLVPRAGLEAVWTALAQAGAAHGLKPLGFDALELLRVEAGVPRYGQDMVDTTIPLEANLTHAISYNKGCYIGQEVIARATFRGRMNRQLAGLLLGNGDVDVAPGTELRRGEKKVGWVTSVVRSPVKGQRVALGYVHRESLEPGTELTLAEGPGTATVAALPFTAG</sequence>
<dbReference type="InterPro" id="IPR017703">
    <property type="entry name" value="YgfZ/GCV_T_CS"/>
</dbReference>
<evidence type="ECO:0000259" key="2">
    <source>
        <dbReference type="Pfam" id="PF01571"/>
    </source>
</evidence>
<dbReference type="AlphaFoldDB" id="A0A3A8ILQ4"/>
<dbReference type="InterPro" id="IPR013977">
    <property type="entry name" value="GcvT_C"/>
</dbReference>
<dbReference type="OrthoDB" id="9796287at2"/>
<dbReference type="SUPFAM" id="SSF101790">
    <property type="entry name" value="Aminomethyltransferase beta-barrel domain"/>
    <property type="match status" value="1"/>
</dbReference>
<feature type="domain" description="GCVT N-terminal" evidence="2">
    <location>
        <begin position="6"/>
        <end position="262"/>
    </location>
</feature>
<organism evidence="4 5">
    <name type="scientific">Corallococcus terminator</name>
    <dbReference type="NCBI Taxonomy" id="2316733"/>
    <lineage>
        <taxon>Bacteria</taxon>
        <taxon>Pseudomonadati</taxon>
        <taxon>Myxococcota</taxon>
        <taxon>Myxococcia</taxon>
        <taxon>Myxococcales</taxon>
        <taxon>Cystobacterineae</taxon>
        <taxon>Myxococcaceae</taxon>
        <taxon>Corallococcus</taxon>
    </lineage>
</organism>
<dbReference type="EMBL" id="RAVZ01000159">
    <property type="protein sequence ID" value="RKG84292.1"/>
    <property type="molecule type" value="Genomic_DNA"/>
</dbReference>
<dbReference type="Pfam" id="PF08669">
    <property type="entry name" value="GCV_T_C"/>
    <property type="match status" value="1"/>
</dbReference>
<dbReference type="InterPro" id="IPR029043">
    <property type="entry name" value="GcvT/YgfZ_C"/>
</dbReference>
<dbReference type="InterPro" id="IPR006222">
    <property type="entry name" value="GCVT_N"/>
</dbReference>
<feature type="domain" description="Aminomethyltransferase C-terminal" evidence="3">
    <location>
        <begin position="282"/>
        <end position="357"/>
    </location>
</feature>
<evidence type="ECO:0000259" key="3">
    <source>
        <dbReference type="Pfam" id="PF08669"/>
    </source>
</evidence>
<dbReference type="PANTHER" id="PTHR43757:SF2">
    <property type="entry name" value="AMINOMETHYLTRANSFERASE, MITOCHONDRIAL"/>
    <property type="match status" value="1"/>
</dbReference>
<dbReference type="PIRSF" id="PIRSF006487">
    <property type="entry name" value="GcvT"/>
    <property type="match status" value="1"/>
</dbReference>
<dbReference type="NCBIfam" id="TIGR03317">
    <property type="entry name" value="ygfZ_signature"/>
    <property type="match status" value="1"/>
</dbReference>